<dbReference type="InterPro" id="IPR019441">
    <property type="entry name" value="FMP27/BLTP2/Hobbit_GFWDK_RBG"/>
</dbReference>
<evidence type="ECO:0000313" key="5">
    <source>
        <dbReference type="EMBL" id="EPQ59452.1"/>
    </source>
</evidence>
<dbReference type="PANTHER" id="PTHR15678">
    <property type="entry name" value="ANTIGEN MLAA-22-RELATED"/>
    <property type="match status" value="1"/>
</dbReference>
<dbReference type="InterPro" id="IPR019415">
    <property type="entry name" value="FMP27_SW_RBG"/>
</dbReference>
<dbReference type="SMART" id="SM01216">
    <property type="entry name" value="Fmp27_WPPW"/>
    <property type="match status" value="1"/>
</dbReference>
<feature type="region of interest" description="Disordered" evidence="1">
    <location>
        <begin position="224"/>
        <end position="248"/>
    </location>
</feature>
<dbReference type="GeneID" id="19303512"/>
<protein>
    <recommendedName>
        <fullName evidence="7">Golgi-body localization protein domain-containing protein</fullName>
    </recommendedName>
</protein>
<feature type="compositionally biased region" description="Basic and acidic residues" evidence="1">
    <location>
        <begin position="2682"/>
        <end position="2692"/>
    </location>
</feature>
<dbReference type="KEGG" id="gtr:GLOTRDRAFT_136318"/>
<dbReference type="SMART" id="SM01215">
    <property type="entry name" value="Fmp27_SW"/>
    <property type="match status" value="1"/>
</dbReference>
<dbReference type="PANTHER" id="PTHR15678:SF6">
    <property type="entry name" value="BRIDGE-LIKE LIPID TRANSFER PROTEIN FAMILY MEMBER 2"/>
    <property type="match status" value="1"/>
</dbReference>
<dbReference type="EMBL" id="KB469297">
    <property type="protein sequence ID" value="EPQ59452.1"/>
    <property type="molecule type" value="Genomic_DNA"/>
</dbReference>
<sequence>MRPIVRAYVVMALRLIIRIVPPLTHVIEFELDAAVVSFAALSGVSLVLKDTTLHTALSFSHLERVIWTEGLQPNPRRRKHSRLMSVIDWKDRFASSLERSWDRAWGKTQGEASVSLRINRVACFTRPWPTGMLHTLAEMDGLPKGCFLNSPGTVELRGSVRFNPRKGTTESHSIRLSLNLRSLFLGVNDLQTLLEKLKQSKGDEEEDIRSAEPDSFFLSPQSPEVASPVGVSPITPPPRNPWRNSLLSPNLLRRGPKPVAIQRLKRVKQLTWLSTLNCLDVHISSVHLRHTISGKSGYLAQTYKATVSDFSVGLRLSNPIDNPLHRKWLGREAKSDPHLDAAVYALDFSLKDAKVERLRERTFLDVLCLASLKSLDLRLLTTRWPSPLMPTTSYMTENPNEALLAIDLTVGDLEVQDQLDMLCDILSRKRASEKPVNQLSILPTDCGPVPRVMLDIQTGSLCARLICADPSEGSAPLMVQAQSDGLVTSVHSHFITLQDHSDHKTSKSKTLSEPVDYMPLRFDISSSTVLKSTFVRLLTMPPSTNAYPGAGFNVPTVSSLPIVSLETLELNGAASTLGYASAGTASVARLDASSAVVDLYGSTDALSIELWQPDVITALRTMATFAGDAAGVAQQKKSRPPHARLPFGLIFDFSLERAVVLLAGLDINPSEELGLLRGIVLRSGYAVEYCALQPRHLWRFKRLQEHTQTRQNLDLPETQLREAVAATRASLSTNTVYAFVKVDCWDLAVRDAVATNFEFDDDPFSTELGNAFSDAREFLNVSHVRTKVALHGSSSCDSCDPTSTAIDIGIFVPDIRCKFHLAHSYCLLLGLYTALRLLERSSPKEENGNRHTTTSPVIKSGVTIGTLQVLCDLPVRQRLCTRVDGLKIHSSSISKSAEFRKCLFWVYNAGTSRTGEVSGQWEELGRLRQWNVAVHGAEGVSPNISAEGNSARLRIPYGYVLADLVQDVNISVKALRHLYRMTSSAHYFSIRPPEAEEAKRIPDIRVRIQCFSFDAMDDPFESKLGLITRAGFVSARVRDHREEAFALKATTVKAAESSNTSAISDVDSGLRFTAKHSVPVEDAHRRLLQVHSVDYVQRHRSLQDTQSERESRDAQLVGECVPDEDIAMVPNLVEVAVHDYVPRLFDVRLHQLSLYVSKPSFPNEALPEFLHLQGSGLPLDTQFTLLVPLHLHYSLASLRITLRDYPLPLLNIPEAEDDKVAAFVFETDLVIAEEMGTAQSVDWYECIVLGAHYGSPGASSFSISVPKTIMPVKTYAKPVIHVTTKGITDLAWGVSYHPATQDVMRVIDGLTSAPRDHSPAVGFWDKIRLTMHWQLQVKFDGEVHLHMKGSRDPYEISDKGAGFALCWQGNTRLDIAMPNTDHELVQVTSDTMLVVIPNPQAEEDPEAASTRQDTILDRTSICRADSHEYRKVCAKFSSGVRFGIGLVLERSCGPECDKCHGPPFKRECRLFTFRPHYEVKLERKLKVPELKSFDDSYDGFRSDFIHLSISLTSATTEGVLRTRTQYSSLHLTPKTFTHFWSWWGLFDSFLSLPIRQGRLHRHSRPQSPKFGRHLATIKYRISVKRVFISHVYLDESDESWADGVTSFVGMKALISDLHADMHQRDQEIVVPGSDFRPPKVTRRKPFYAAEVVMKDLDLRAMLATFKEPLKQSVPMEKPQQSSRFRAHEQKMPYTPSAWVDENDYVETDWISSGTPVVHLLPAASCPRFTYFKSTTKTSNPSHASKSRFGDEDSHSCFLGKEDSVSRIQSELAHERIRELQRQLAGTLSKASGRHAWHDKGDTTNTGPQKDAGFVDNQASTRKMIALLEAYIAQVQLIDVENRRPGIHREQSYYMPLDTVSSAEWAEFDNVYQVHCPKIFMSNSTRDILLQYYYCSRTRRGFEYHMATRAVKFMRDQARSGAFVSQEGVDESKPKGPGASAQAAAQAFLRRLAGDDENKTSVQISRQPLPEPGIVDPLGGCSDGVSLRQSHFCLLLKPQIVLRSEASENAVCVLAAVQAKLQSFGIMDNANAEDPVSGKILTRTYTSLTGLQTFSPTGTAIPGDGCVPLEVLIDLRCESSEFDRLVPQTDASFHYDKFNRLRLRSDVSSRVTTTEDSDSHLHHQTDLIQVHVPQFTVSADDQHFQAISNIVTDLILFTDATHKTRLDKLETLLFRYDFTDLSEAANVVSNLQSRLRHVMETERSVEPRLRQLGTDGRIEMLKIKAHILLLAEELNLIFDAIKLAQDKREGHSDHKSALLLQAISSEISWRMLDDQRDLLAKLSLRQIDYTWLSRQDSSTENNLAIGDLQAFDGSSTAVWAEIISKHNEPSNHPLVKRGLFLLAHWIVLAPVGGITVFQDFELRFHPMRLQIDTRVGRRIMEYLWPGRKNRRRDSEEAHMEAHVEEPESMTSEEAAAVPILRPKRPARSSLDSARPVQTAHASLDINRLAPPPLRRLGVSRSFTDLRSAASSSSQAPRLERANSYAPFGESATQAHPLSRRTSTRSDTIKPRNASEEGDAALMKTRSSQKTFIRVRVDSLHLLLSVWKQGSFLCRGAHIRTRELLYRNQTWSFEELVDQFIPSDPSWKGWVKMALQQPLVPVLPVARELFSKTQWVASKGKSYLDAQLDGSPRKLVKSKPIGADPSKSLPDQKQRSRTSSPMRRIRGRAIKAQAAPAEAMPPDRLSREAYRPDEDMNSTSADDPLPRPTSRARMMSLFKRGSSRPRASADSSSSDASLASGHRRQSLDHI</sequence>
<dbReference type="OMA" id="FAHFWSW"/>
<organism evidence="5 6">
    <name type="scientific">Gloeophyllum trabeum (strain ATCC 11539 / FP-39264 / Madison 617)</name>
    <name type="common">Brown rot fungus</name>
    <dbReference type="NCBI Taxonomy" id="670483"/>
    <lineage>
        <taxon>Eukaryota</taxon>
        <taxon>Fungi</taxon>
        <taxon>Dikarya</taxon>
        <taxon>Basidiomycota</taxon>
        <taxon>Agaricomycotina</taxon>
        <taxon>Agaricomycetes</taxon>
        <taxon>Gloeophyllales</taxon>
        <taxon>Gloeophyllaceae</taxon>
        <taxon>Gloeophyllum</taxon>
    </lineage>
</organism>
<proteinExistence type="predicted"/>
<feature type="region of interest" description="Disordered" evidence="1">
    <location>
        <begin position="2389"/>
        <end position="2446"/>
    </location>
</feature>
<dbReference type="RefSeq" id="XP_007862437.1">
    <property type="nucleotide sequence ID" value="XM_007864246.1"/>
</dbReference>
<dbReference type="OrthoDB" id="1562405at2759"/>
<feature type="domain" description="FMP27/BLTP2/Hobbit GFWDK motif-containing RBG unit" evidence="2">
    <location>
        <begin position="1204"/>
        <end position="1356"/>
    </location>
</feature>
<evidence type="ECO:0000313" key="6">
    <source>
        <dbReference type="Proteomes" id="UP000030669"/>
    </source>
</evidence>
<gene>
    <name evidence="5" type="ORF">GLOTRDRAFT_136318</name>
</gene>
<name>S7QJB0_GLOTA</name>
<dbReference type="Pfam" id="PF10344">
    <property type="entry name" value="Hobbit"/>
    <property type="match status" value="1"/>
</dbReference>
<evidence type="ECO:0000259" key="4">
    <source>
        <dbReference type="SMART" id="SM01216"/>
    </source>
</evidence>
<evidence type="ECO:0008006" key="7">
    <source>
        <dbReference type="Google" id="ProtNLM"/>
    </source>
</evidence>
<evidence type="ECO:0000256" key="1">
    <source>
        <dbReference type="SAM" id="MobiDB-lite"/>
    </source>
</evidence>
<feature type="domain" description="FMP27 SW motif-containing RBG unit" evidence="3">
    <location>
        <begin position="1082"/>
        <end position="1186"/>
    </location>
</feature>
<accession>S7QJB0</accession>
<evidence type="ECO:0000259" key="3">
    <source>
        <dbReference type="SMART" id="SM01215"/>
    </source>
</evidence>
<feature type="compositionally biased region" description="Basic and acidic residues" evidence="1">
    <location>
        <begin position="2391"/>
        <end position="2404"/>
    </location>
</feature>
<feature type="region of interest" description="Disordered" evidence="1">
    <location>
        <begin position="1789"/>
        <end position="1813"/>
    </location>
</feature>
<dbReference type="InterPro" id="IPR045167">
    <property type="entry name" value="Hobbit"/>
</dbReference>
<feature type="compositionally biased region" description="Low complexity" evidence="1">
    <location>
        <begin position="2722"/>
        <end position="2738"/>
    </location>
</feature>
<dbReference type="HOGENOM" id="CLU_000202_1_0_1"/>
<dbReference type="STRING" id="670483.S7QJB0"/>
<feature type="domain" description="FMP27 WPPW motif-containing RBG unit" evidence="4">
    <location>
        <begin position="1609"/>
        <end position="2071"/>
    </location>
</feature>
<reference evidence="5 6" key="1">
    <citation type="journal article" date="2012" name="Science">
        <title>The Paleozoic origin of enzymatic lignin decomposition reconstructed from 31 fungal genomes.</title>
        <authorList>
            <person name="Floudas D."/>
            <person name="Binder M."/>
            <person name="Riley R."/>
            <person name="Barry K."/>
            <person name="Blanchette R.A."/>
            <person name="Henrissat B."/>
            <person name="Martinez A.T."/>
            <person name="Otillar R."/>
            <person name="Spatafora J.W."/>
            <person name="Yadav J.S."/>
            <person name="Aerts A."/>
            <person name="Benoit I."/>
            <person name="Boyd A."/>
            <person name="Carlson A."/>
            <person name="Copeland A."/>
            <person name="Coutinho P.M."/>
            <person name="de Vries R.P."/>
            <person name="Ferreira P."/>
            <person name="Findley K."/>
            <person name="Foster B."/>
            <person name="Gaskell J."/>
            <person name="Glotzer D."/>
            <person name="Gorecki P."/>
            <person name="Heitman J."/>
            <person name="Hesse C."/>
            <person name="Hori C."/>
            <person name="Igarashi K."/>
            <person name="Jurgens J.A."/>
            <person name="Kallen N."/>
            <person name="Kersten P."/>
            <person name="Kohler A."/>
            <person name="Kuees U."/>
            <person name="Kumar T.K.A."/>
            <person name="Kuo A."/>
            <person name="LaButti K."/>
            <person name="Larrondo L.F."/>
            <person name="Lindquist E."/>
            <person name="Ling A."/>
            <person name="Lombard V."/>
            <person name="Lucas S."/>
            <person name="Lundell T."/>
            <person name="Martin R."/>
            <person name="McLaughlin D.J."/>
            <person name="Morgenstern I."/>
            <person name="Morin E."/>
            <person name="Murat C."/>
            <person name="Nagy L.G."/>
            <person name="Nolan M."/>
            <person name="Ohm R.A."/>
            <person name="Patyshakuliyeva A."/>
            <person name="Rokas A."/>
            <person name="Ruiz-Duenas F.J."/>
            <person name="Sabat G."/>
            <person name="Salamov A."/>
            <person name="Samejima M."/>
            <person name="Schmutz J."/>
            <person name="Slot J.C."/>
            <person name="St John F."/>
            <person name="Stenlid J."/>
            <person name="Sun H."/>
            <person name="Sun S."/>
            <person name="Syed K."/>
            <person name="Tsang A."/>
            <person name="Wiebenga A."/>
            <person name="Young D."/>
            <person name="Pisabarro A."/>
            <person name="Eastwood D.C."/>
            <person name="Martin F."/>
            <person name="Cullen D."/>
            <person name="Grigoriev I.V."/>
            <person name="Hibbett D.S."/>
        </authorList>
    </citation>
    <scope>NUCLEOTIDE SEQUENCE [LARGE SCALE GENOMIC DNA]</scope>
    <source>
        <strain evidence="5 6">ATCC 11539</strain>
    </source>
</reference>
<evidence type="ECO:0000259" key="2">
    <source>
        <dbReference type="SMART" id="SM01214"/>
    </source>
</evidence>
<feature type="region of interest" description="Disordered" evidence="1">
    <location>
        <begin position="2632"/>
        <end position="2748"/>
    </location>
</feature>
<keyword evidence="6" id="KW-1185">Reference proteome</keyword>
<dbReference type="SMART" id="SM01214">
    <property type="entry name" value="Fmp27_GFWDK"/>
    <property type="match status" value="1"/>
</dbReference>
<dbReference type="eggNOG" id="KOG1910">
    <property type="taxonomic scope" value="Eukaryota"/>
</dbReference>
<feature type="region of interest" description="Disordered" evidence="1">
    <location>
        <begin position="2483"/>
        <end position="2517"/>
    </location>
</feature>
<dbReference type="Proteomes" id="UP000030669">
    <property type="component" value="Unassembled WGS sequence"/>
</dbReference>
<dbReference type="InterPro" id="IPR019449">
    <property type="entry name" value="FMP27_WPPW_RBG"/>
</dbReference>